<comment type="caution">
    <text evidence="2">The sequence shown here is derived from an EMBL/GenBank/DDBJ whole genome shotgun (WGS) entry which is preliminary data.</text>
</comment>
<accession>A0AAI8YRY7</accession>
<feature type="compositionally biased region" description="Low complexity" evidence="1">
    <location>
        <begin position="196"/>
        <end position="213"/>
    </location>
</feature>
<organism evidence="2 3">
    <name type="scientific">Lecanosticta acicola</name>
    <dbReference type="NCBI Taxonomy" id="111012"/>
    <lineage>
        <taxon>Eukaryota</taxon>
        <taxon>Fungi</taxon>
        <taxon>Dikarya</taxon>
        <taxon>Ascomycota</taxon>
        <taxon>Pezizomycotina</taxon>
        <taxon>Dothideomycetes</taxon>
        <taxon>Dothideomycetidae</taxon>
        <taxon>Mycosphaerellales</taxon>
        <taxon>Mycosphaerellaceae</taxon>
        <taxon>Lecanosticta</taxon>
    </lineage>
</organism>
<evidence type="ECO:0000256" key="1">
    <source>
        <dbReference type="SAM" id="MobiDB-lite"/>
    </source>
</evidence>
<protein>
    <submittedName>
        <fullName evidence="2">Uncharacterized protein</fullName>
    </submittedName>
</protein>
<evidence type="ECO:0000313" key="2">
    <source>
        <dbReference type="EMBL" id="CAK3803696.1"/>
    </source>
</evidence>
<gene>
    <name evidence="2" type="ORF">LECACI_7A000901</name>
</gene>
<reference evidence="2" key="1">
    <citation type="submission" date="2023-11" db="EMBL/GenBank/DDBJ databases">
        <authorList>
            <person name="Alioto T."/>
            <person name="Alioto T."/>
            <person name="Gomez Garrido J."/>
        </authorList>
    </citation>
    <scope>NUCLEOTIDE SEQUENCE</scope>
</reference>
<keyword evidence="3" id="KW-1185">Reference proteome</keyword>
<evidence type="ECO:0000313" key="3">
    <source>
        <dbReference type="Proteomes" id="UP001296104"/>
    </source>
</evidence>
<sequence length="213" mass="22381">MELAVTGDNVDVAYKAAANALLHLHRLDKKRATELLLQDPLHKHLSDSMSGMELKVQGLEKELYELKTGCGKELRSVRSCLSVALGSIDKAAEDVHTLENSEGAGKEDQTEQITKFVEALVAQVSSNIGSSLIKIEQALGVPSPAAIAQNGGAGKRGGEQQDVVGLGSVPKQGRGSKAVRGSTLRSNAKRGRNVVAQRSSMRLAAAASAQSST</sequence>
<feature type="region of interest" description="Disordered" evidence="1">
    <location>
        <begin position="150"/>
        <end position="213"/>
    </location>
</feature>
<dbReference type="Proteomes" id="UP001296104">
    <property type="component" value="Unassembled WGS sequence"/>
</dbReference>
<dbReference type="EMBL" id="CAVMBE010000003">
    <property type="protein sequence ID" value="CAK3803696.1"/>
    <property type="molecule type" value="Genomic_DNA"/>
</dbReference>
<proteinExistence type="predicted"/>
<name>A0AAI8YRY7_9PEZI</name>
<dbReference type="AlphaFoldDB" id="A0AAI8YRY7"/>